<dbReference type="AlphaFoldDB" id="A0A8H2M8F3"/>
<dbReference type="Pfam" id="PF00814">
    <property type="entry name" value="TsaD"/>
    <property type="match status" value="1"/>
</dbReference>
<sequence>MKILGIDTSTMTTSIAISQDDKILGEVQVYGRISHSERLMDLLETLLRVQNLKLEDLDLLVAGRGPGSFTGIRIGVTTIRTLAQVLKKDAIGVSSLAALASQFQGLVAPIVDARRGRVYTGLYQVENNRVSCLKEDCLVDLEDWIKDLPKETILCGEGLEVYRDRLAQEGFNLASQRDQSLRGSSICLVGRQMASQGQDLDYRQILPNYIRPSQAERERENGH</sequence>
<name>A0A8H2M8F3_9FIRM</name>
<gene>
    <name evidence="2" type="primary">ydiC</name>
    <name evidence="2" type="ORF">NCTC13150_01703</name>
</gene>
<comment type="caution">
    <text evidence="2">The sequence shown here is derived from an EMBL/GenBank/DDBJ whole genome shotgun (WGS) entry which is preliminary data.</text>
</comment>
<dbReference type="InterPro" id="IPR043129">
    <property type="entry name" value="ATPase_NBD"/>
</dbReference>
<feature type="domain" description="Gcp-like" evidence="1">
    <location>
        <begin position="34"/>
        <end position="147"/>
    </location>
</feature>
<dbReference type="PANTHER" id="PTHR11735:SF11">
    <property type="entry name" value="TRNA THREONYLCARBAMOYLADENOSINE BIOSYNTHESIS PROTEIN TSAB"/>
    <property type="match status" value="1"/>
</dbReference>
<dbReference type="SUPFAM" id="SSF53067">
    <property type="entry name" value="Actin-like ATPase domain"/>
    <property type="match status" value="2"/>
</dbReference>
<protein>
    <submittedName>
        <fullName evidence="2">UGMP family protein</fullName>
    </submittedName>
</protein>
<dbReference type="GO" id="GO:0005829">
    <property type="term" value="C:cytosol"/>
    <property type="evidence" value="ECO:0007669"/>
    <property type="project" value="TreeGrafter"/>
</dbReference>
<dbReference type="InterPro" id="IPR022496">
    <property type="entry name" value="T6A_TsaB"/>
</dbReference>
<dbReference type="InterPro" id="IPR000905">
    <property type="entry name" value="Gcp-like_dom"/>
</dbReference>
<evidence type="ECO:0000313" key="3">
    <source>
        <dbReference type="Proteomes" id="UP000377798"/>
    </source>
</evidence>
<evidence type="ECO:0000313" key="2">
    <source>
        <dbReference type="EMBL" id="VFB17118.1"/>
    </source>
</evidence>
<dbReference type="Gene3D" id="3.30.420.40">
    <property type="match status" value="2"/>
</dbReference>
<accession>A0A8H2M8F3</accession>
<dbReference type="NCBIfam" id="TIGR03725">
    <property type="entry name" value="T6A_YeaZ"/>
    <property type="match status" value="1"/>
</dbReference>
<keyword evidence="3" id="KW-1185">Reference proteome</keyword>
<organism evidence="2 3">
    <name type="scientific">Urinicoccus massiliensis</name>
    <dbReference type="NCBI Taxonomy" id="1723382"/>
    <lineage>
        <taxon>Bacteria</taxon>
        <taxon>Bacillati</taxon>
        <taxon>Bacillota</taxon>
        <taxon>Tissierellia</taxon>
        <taxon>Tissierellales</taxon>
        <taxon>Peptoniphilaceae</taxon>
        <taxon>Urinicoccus</taxon>
    </lineage>
</organism>
<dbReference type="Proteomes" id="UP000377798">
    <property type="component" value="Unassembled WGS sequence"/>
</dbReference>
<proteinExistence type="predicted"/>
<dbReference type="GO" id="GO:0002949">
    <property type="term" value="P:tRNA threonylcarbamoyladenosine modification"/>
    <property type="evidence" value="ECO:0007669"/>
    <property type="project" value="InterPro"/>
</dbReference>
<dbReference type="PANTHER" id="PTHR11735">
    <property type="entry name" value="TRNA N6-ADENOSINE THREONYLCARBAMOYLTRANSFERASE"/>
    <property type="match status" value="1"/>
</dbReference>
<reference evidence="2 3" key="1">
    <citation type="submission" date="2019-02" db="EMBL/GenBank/DDBJ databases">
        <authorList>
            <consortium name="Pathogen Informatics"/>
        </authorList>
    </citation>
    <scope>NUCLEOTIDE SEQUENCE [LARGE SCALE GENOMIC DNA]</scope>
    <source>
        <strain evidence="2 3">3012STDY7089603</strain>
    </source>
</reference>
<evidence type="ECO:0000259" key="1">
    <source>
        <dbReference type="Pfam" id="PF00814"/>
    </source>
</evidence>
<dbReference type="EMBL" id="CAACYI010000001">
    <property type="protein sequence ID" value="VFB17118.1"/>
    <property type="molecule type" value="Genomic_DNA"/>
</dbReference>
<dbReference type="CDD" id="cd24032">
    <property type="entry name" value="ASKHA_NBD_TsaB"/>
    <property type="match status" value="1"/>
</dbReference>